<sequence>MICHCPSAMALLRLAKTIPCSVQALPLKMHGPHTEYSPQNAYI</sequence>
<organism evidence="1 2">
    <name type="scientific">Colletotrichum chrysophilum</name>
    <dbReference type="NCBI Taxonomy" id="1836956"/>
    <lineage>
        <taxon>Eukaryota</taxon>
        <taxon>Fungi</taxon>
        <taxon>Dikarya</taxon>
        <taxon>Ascomycota</taxon>
        <taxon>Pezizomycotina</taxon>
        <taxon>Sordariomycetes</taxon>
        <taxon>Hypocreomycetidae</taxon>
        <taxon>Glomerellales</taxon>
        <taxon>Glomerellaceae</taxon>
        <taxon>Colletotrichum</taxon>
        <taxon>Colletotrichum gloeosporioides species complex</taxon>
    </lineage>
</organism>
<protein>
    <submittedName>
        <fullName evidence="1">Uncharacterized protein</fullName>
    </submittedName>
</protein>
<accession>A0AAD9A1C1</accession>
<proteinExistence type="predicted"/>
<dbReference type="Proteomes" id="UP001243330">
    <property type="component" value="Unassembled WGS sequence"/>
</dbReference>
<comment type="caution">
    <text evidence="1">The sequence shown here is derived from an EMBL/GenBank/DDBJ whole genome shotgun (WGS) entry which is preliminary data.</text>
</comment>
<name>A0AAD9A1C1_9PEZI</name>
<gene>
    <name evidence="1" type="ORF">CCHR01_17880</name>
</gene>
<reference evidence="1" key="1">
    <citation type="submission" date="2023-01" db="EMBL/GenBank/DDBJ databases">
        <title>Colletotrichum chrysophilum M932 genome sequence.</title>
        <authorList>
            <person name="Baroncelli R."/>
        </authorList>
    </citation>
    <scope>NUCLEOTIDE SEQUENCE</scope>
    <source>
        <strain evidence="1">M932</strain>
    </source>
</reference>
<dbReference type="AlphaFoldDB" id="A0AAD9A1C1"/>
<evidence type="ECO:0000313" key="2">
    <source>
        <dbReference type="Proteomes" id="UP001243330"/>
    </source>
</evidence>
<keyword evidence="2" id="KW-1185">Reference proteome</keyword>
<evidence type="ECO:0000313" key="1">
    <source>
        <dbReference type="EMBL" id="KAK1839502.1"/>
    </source>
</evidence>
<dbReference type="EMBL" id="JAQOWY010000664">
    <property type="protein sequence ID" value="KAK1839502.1"/>
    <property type="molecule type" value="Genomic_DNA"/>
</dbReference>